<protein>
    <recommendedName>
        <fullName evidence="2">Acetyl xylan esterase domain-containing protein</fullName>
    </recommendedName>
</protein>
<dbReference type="AlphaFoldDB" id="A0A382MK94"/>
<proteinExistence type="predicted"/>
<evidence type="ECO:0008006" key="2">
    <source>
        <dbReference type="Google" id="ProtNLM"/>
    </source>
</evidence>
<organism evidence="1">
    <name type="scientific">marine metagenome</name>
    <dbReference type="NCBI Taxonomy" id="408172"/>
    <lineage>
        <taxon>unclassified sequences</taxon>
        <taxon>metagenomes</taxon>
        <taxon>ecological metagenomes</taxon>
    </lineage>
</organism>
<evidence type="ECO:0000313" key="1">
    <source>
        <dbReference type="EMBL" id="SVC49070.1"/>
    </source>
</evidence>
<gene>
    <name evidence="1" type="ORF">METZ01_LOCUS301924</name>
</gene>
<dbReference type="PANTHER" id="PTHR47381:SF3">
    <property type="entry name" value="ALPHA_BETA-HYDROLASES SUPERFAMILY PROTEIN"/>
    <property type="match status" value="1"/>
</dbReference>
<dbReference type="PANTHER" id="PTHR47381">
    <property type="entry name" value="ALPHA/BETA-HYDROLASES SUPERFAMILY PROTEIN"/>
    <property type="match status" value="1"/>
</dbReference>
<name>A0A382MK94_9ZZZZ</name>
<accession>A0A382MK94</accession>
<reference evidence="1" key="1">
    <citation type="submission" date="2018-05" db="EMBL/GenBank/DDBJ databases">
        <authorList>
            <person name="Lanie J.A."/>
            <person name="Ng W.-L."/>
            <person name="Kazmierczak K.M."/>
            <person name="Andrzejewski T.M."/>
            <person name="Davidsen T.M."/>
            <person name="Wayne K.J."/>
            <person name="Tettelin H."/>
            <person name="Glass J.I."/>
            <person name="Rusch D."/>
            <person name="Podicherti R."/>
            <person name="Tsui H.-C.T."/>
            <person name="Winkler M.E."/>
        </authorList>
    </citation>
    <scope>NUCLEOTIDE SEQUENCE</scope>
</reference>
<dbReference type="InterPro" id="IPR029058">
    <property type="entry name" value="AB_hydrolase_fold"/>
</dbReference>
<feature type="non-terminal residue" evidence="1">
    <location>
        <position position="382"/>
    </location>
</feature>
<sequence>DPKRVGCTGESGGGTQTYFLAAVDERVKVAAPAVMLSGHMQGGCVCENAPGLHVQYSNLHYAGLIAPRPMLLLGCTGDWTHHMRDRELPAMRELYELYKKPASIDGFYQDEGHNYNRRAREAVYSWMVQWLMKGGTKPTARIPEAATPVPDRARLLVFDKEIPPSKGAIRRPKQLFDMWQDLHGKSGSSADVADVLQIQLPEKKDILIRSQPARHEYGSSRSGLFSITYGRFSQDSSMQARFLPPATKADRTLVLLRQWAGKGAWAAFCGRPSATVRKLMDEGWGVVIPLLFGQQGSAPSEEFHRRADTYLATTYGKTAHMHQADDVATTVRMAQVELGVQPSTVTLVADSSMGILTYAVWSFLQSEKLAGSLVADLGGADL</sequence>
<dbReference type="EMBL" id="UINC01094113">
    <property type="protein sequence ID" value="SVC49070.1"/>
    <property type="molecule type" value="Genomic_DNA"/>
</dbReference>
<feature type="non-terminal residue" evidence="1">
    <location>
        <position position="1"/>
    </location>
</feature>
<dbReference type="SUPFAM" id="SSF53474">
    <property type="entry name" value="alpha/beta-Hydrolases"/>
    <property type="match status" value="1"/>
</dbReference>
<dbReference type="Gene3D" id="3.40.50.1820">
    <property type="entry name" value="alpha/beta hydrolase"/>
    <property type="match status" value="1"/>
</dbReference>